<dbReference type="InterPro" id="IPR036388">
    <property type="entry name" value="WH-like_DNA-bd_sf"/>
</dbReference>
<accession>A0ABR8EFD0</accession>
<dbReference type="Gene3D" id="3.40.50.300">
    <property type="entry name" value="P-loop containing nucleotide triphosphate hydrolases"/>
    <property type="match status" value="1"/>
</dbReference>
<evidence type="ECO:0000313" key="3">
    <source>
        <dbReference type="Proteomes" id="UP000641954"/>
    </source>
</evidence>
<sequence>MTTNNVAQTQQNSATAQKNIESNLLARQMSQACEAERSKEEFEAEIRQYGQVAWEYLRSIELDQEFPLATEVLVMAIRELYWKGQLSIRNIPGLTETYKLRLELLLYHHEADLIEKIKLRAEIEKAHQIFGKFELAYKAFLDSQQSDDTDSDEKLRLEIKALMAETDPIKRVRKKRDIATHQNISYRDIDFLVRSIQAETRQSKVEVLDLDTLLSQGSEAINWIVPGLLPAGETVLLVAMPKVGKSLLGVDLAFCLSTAESSFLGERINPTKVLLISADESKNSTRAKLLKRGFRHGDNNLKCLFGWDISQMAQLETILEDYRPGVVIIDSLKRITLGKEISENSAEFGDMVYELKETLERYGAAGILIHHANKDKEYSGLASVRGSTAIAGAVWGIWQLDYVKTSQKGKKGKQDSYDPEDLGRTLTISARDSQGQIIHSEVNLENNSFTRILTELDHEKRSHAAQVLDLLAQYPYGLNGTAIAQLTGIKSIYSVLGRLSEQRLIDSFPAPDDRRRMVYRISDFTSPPPPIIESEPSIANPETQTQQEEEIPHKIPHKIDHKHLNSEYSSIENDFADDSKEICISEIATDAASSISTIHSMDTSVENSPVTVTEIPVTVPQNVSADDSEKEAKKTLVPHQIHHKHLNSELSSVGEGVIPAPKNQESAQKEPPTQPKSRHKPPTDDRLPLIQKVENLAKNIAQPLLDEAIKQVYGEVIAIQKLSKICLELLIQELGAMPSGIALQE</sequence>
<proteinExistence type="predicted"/>
<gene>
    <name evidence="2" type="ORF">H6G72_10560</name>
</gene>
<feature type="region of interest" description="Disordered" evidence="1">
    <location>
        <begin position="623"/>
        <end position="686"/>
    </location>
</feature>
<comment type="caution">
    <text evidence="2">The sequence shown here is derived from an EMBL/GenBank/DDBJ whole genome shotgun (WGS) entry which is preliminary data.</text>
</comment>
<dbReference type="Gene3D" id="1.10.10.10">
    <property type="entry name" value="Winged helix-like DNA-binding domain superfamily/Winged helix DNA-binding domain"/>
    <property type="match status" value="1"/>
</dbReference>
<dbReference type="RefSeq" id="WP_190878180.1">
    <property type="nucleotide sequence ID" value="NZ_JACJSK010000011.1"/>
</dbReference>
<keyword evidence="3" id="KW-1185">Reference proteome</keyword>
<protein>
    <submittedName>
        <fullName evidence="2">AAA family ATPase</fullName>
    </submittedName>
</protein>
<organism evidence="2 3">
    <name type="scientific">Planktothricoides raciborskii FACHB-1370</name>
    <dbReference type="NCBI Taxonomy" id="2949576"/>
    <lineage>
        <taxon>Bacteria</taxon>
        <taxon>Bacillati</taxon>
        <taxon>Cyanobacteriota</taxon>
        <taxon>Cyanophyceae</taxon>
        <taxon>Oscillatoriophycideae</taxon>
        <taxon>Oscillatoriales</taxon>
        <taxon>Oscillatoriaceae</taxon>
        <taxon>Planktothricoides</taxon>
    </lineage>
</organism>
<reference evidence="2 3" key="1">
    <citation type="journal article" date="2020" name="ISME J.">
        <title>Comparative genomics reveals insights into cyanobacterial evolution and habitat adaptation.</title>
        <authorList>
            <person name="Chen M.Y."/>
            <person name="Teng W.K."/>
            <person name="Zhao L."/>
            <person name="Hu C.X."/>
            <person name="Zhou Y.K."/>
            <person name="Han B.P."/>
            <person name="Song L.R."/>
            <person name="Shu W.S."/>
        </authorList>
    </citation>
    <scope>NUCLEOTIDE SEQUENCE [LARGE SCALE GENOMIC DNA]</scope>
    <source>
        <strain evidence="2 3">FACHB-1370</strain>
    </source>
</reference>
<dbReference type="EMBL" id="JACJSK010000011">
    <property type="protein sequence ID" value="MBD2544277.1"/>
    <property type="molecule type" value="Genomic_DNA"/>
</dbReference>
<name>A0ABR8EFD0_9CYAN</name>
<dbReference type="InterPro" id="IPR027417">
    <property type="entry name" value="P-loop_NTPase"/>
</dbReference>
<dbReference type="SUPFAM" id="SSF52540">
    <property type="entry name" value="P-loop containing nucleoside triphosphate hydrolases"/>
    <property type="match status" value="1"/>
</dbReference>
<dbReference type="Pfam" id="PF13481">
    <property type="entry name" value="AAA_25"/>
    <property type="match status" value="1"/>
</dbReference>
<dbReference type="Proteomes" id="UP000641954">
    <property type="component" value="Unassembled WGS sequence"/>
</dbReference>
<evidence type="ECO:0000256" key="1">
    <source>
        <dbReference type="SAM" id="MobiDB-lite"/>
    </source>
</evidence>
<evidence type="ECO:0000313" key="2">
    <source>
        <dbReference type="EMBL" id="MBD2544277.1"/>
    </source>
</evidence>